<evidence type="ECO:0000256" key="5">
    <source>
        <dbReference type="ARBA" id="ARBA00022741"/>
    </source>
</evidence>
<sequence>MVDEYAQRAGQPRQDALLMVPIATALIDADGRILHWSGDAEALLGHPAQEAVGARAATLLTSEEHRPEVLQLFRQILAGRSWSGVFPVRHRDGHLVNLEFRTYPIRGPGGAPMVLAVASEVTTLRRLQADLALLDGFFTQSPVGMAVFDTGLRFVRLNAALADANGLGVEEPLGRRLTEVLPGINAPESEAVMRRVLESGEPVVDDLAHGRTPGDPSHDHAWSASYFRLRDRGGRVLGVCATVIDITERFHADARAARAQERLSLLVDATASIGTTLDLRQTARELVDAMVPRVADISAVFGLEELVAGRTVEPPAPDVPLLVRRLAIASADAVYPADSLPVDAVYELRPDSPYARALAGGRTVVVPSWELPMLSEPVHESRRQAYLGDRPRSVRITPLVARGTTLGMVVYSRRGARESFAAADITLGDELSSRAAVAIDNARLYLRQHQTVLARQQALREARAAQERLALVNVASARIGTTLDLAQTAQELAEVAAPRLADTVVVEVLEELVRGEREATAPVDGSALLRRMAFHSVPGSTLAPIARTGNLHRFVPGSPYAWCLAHRKPVLVPRMDEEGMAWFADDPVRQAAVREQNVLSFMVVPLIARGTPVGVAGFYRTRVERPYDDDDVALAGELAVRAAVSIDNALLFTRERDAAAARQRALDEAWAAQQRLSLLNEASNRIGTTLDLHRTARELVEVVIPRFADFVTVDLREAVLSGEEPGAVPAEGPVLMRAVAVGDTGPDGGMLGAADQVGETSQSAGLYAQSLRTRRSILVSEVTEEELSRIVASPDRVQPSLDAGVHSYLMVPLVARGQVLGGAEFVRSRNPVPFGSADRSLAEELAARTALAIDNGRLYRRERDTALTLQRSLLPQEVHRTLGLDLAYRYLPSSVVSEVGGDWFDVVPLSSGRVALIVGDVMGHGIRAAATMGQLRTAARTLITLDLDPERVLYRLDEATAGIGEGQFATCVCVVYDPVDRQCTAASAGHLPPVVADTEGRAHLVELPTGAPLGVGGVAFESAEFTLPEEGILTLYTDGLVERRGQDLDEGLQLLCRTVADRRGSLEQTCDAVLKRLTETTGEDDIAVIMAQVRPKGADRIATLRLTGDHAMVAHSRRFTRETLASWGLDALIDWAELLTSELITNALVHAGSPTQLRLYCNRVLTVEVADQESEVPRIRRARSEDEGGRGIHLVNELAHRWGSRRTKDGKVVWFELELPPGATPSA</sequence>
<feature type="domain" description="PAS" evidence="16">
    <location>
        <begin position="26"/>
        <end position="80"/>
    </location>
</feature>
<dbReference type="Proteomes" id="UP000263377">
    <property type="component" value="Unassembled WGS sequence"/>
</dbReference>
<dbReference type="InterPro" id="IPR003018">
    <property type="entry name" value="GAF"/>
</dbReference>
<dbReference type="FunFam" id="3.30.450.20:FF:000120">
    <property type="entry name" value="PAS domain S-box protein"/>
    <property type="match status" value="1"/>
</dbReference>
<dbReference type="Pfam" id="PF08448">
    <property type="entry name" value="PAS_4"/>
    <property type="match status" value="2"/>
</dbReference>
<dbReference type="SMART" id="SM00331">
    <property type="entry name" value="PP2C_SIG"/>
    <property type="match status" value="1"/>
</dbReference>
<dbReference type="GO" id="GO:0005524">
    <property type="term" value="F:ATP binding"/>
    <property type="evidence" value="ECO:0007669"/>
    <property type="project" value="UniProtKB-KW"/>
</dbReference>
<evidence type="ECO:0000256" key="9">
    <source>
        <dbReference type="ARBA" id="ARBA00022842"/>
    </source>
</evidence>
<dbReference type="PANTHER" id="PTHR43156:SF2">
    <property type="entry name" value="STAGE II SPORULATION PROTEIN E"/>
    <property type="match status" value="1"/>
</dbReference>
<dbReference type="InterPro" id="IPR052016">
    <property type="entry name" value="Bact_Sigma-Reg"/>
</dbReference>
<dbReference type="SMART" id="SM00065">
    <property type="entry name" value="GAF"/>
    <property type="match status" value="3"/>
</dbReference>
<dbReference type="InterPro" id="IPR036890">
    <property type="entry name" value="HATPase_C_sf"/>
</dbReference>
<dbReference type="Pfam" id="PF01590">
    <property type="entry name" value="GAF"/>
    <property type="match status" value="1"/>
</dbReference>
<dbReference type="SMART" id="SM00091">
    <property type="entry name" value="PAS"/>
    <property type="match status" value="2"/>
</dbReference>
<evidence type="ECO:0000256" key="4">
    <source>
        <dbReference type="ARBA" id="ARBA00022723"/>
    </source>
</evidence>
<evidence type="ECO:0000256" key="12">
    <source>
        <dbReference type="ARBA" id="ARBA00047761"/>
    </source>
</evidence>
<dbReference type="EMBL" id="QVIG01000001">
    <property type="protein sequence ID" value="RGD58379.1"/>
    <property type="molecule type" value="Genomic_DNA"/>
</dbReference>
<keyword evidence="2" id="KW-0597">Phosphoprotein</keyword>
<dbReference type="InterPro" id="IPR001932">
    <property type="entry name" value="PPM-type_phosphatase-like_dom"/>
</dbReference>
<evidence type="ECO:0000313" key="17">
    <source>
        <dbReference type="EMBL" id="RGD58379.1"/>
    </source>
</evidence>
<dbReference type="InterPro" id="IPR029016">
    <property type="entry name" value="GAF-like_dom_sf"/>
</dbReference>
<dbReference type="Pfam" id="PF13581">
    <property type="entry name" value="HATPase_c_2"/>
    <property type="match status" value="1"/>
</dbReference>
<dbReference type="FunFam" id="3.60.40.10:FF:000005">
    <property type="entry name" value="Serine/threonine protein phosphatase"/>
    <property type="match status" value="1"/>
</dbReference>
<dbReference type="PANTHER" id="PTHR43156">
    <property type="entry name" value="STAGE II SPORULATION PROTEIN E-RELATED"/>
    <property type="match status" value="1"/>
</dbReference>
<dbReference type="InterPro" id="IPR013656">
    <property type="entry name" value="PAS_4"/>
</dbReference>
<keyword evidence="3" id="KW-0808">Transferase</keyword>
<accession>A0A372ZR76</accession>
<evidence type="ECO:0000256" key="1">
    <source>
        <dbReference type="ARBA" id="ARBA00013081"/>
    </source>
</evidence>
<dbReference type="InterPro" id="IPR036457">
    <property type="entry name" value="PPM-type-like_dom_sf"/>
</dbReference>
<keyword evidence="6" id="KW-0418">Kinase</keyword>
<dbReference type="FunFam" id="3.30.565.10:FF:000028">
    <property type="entry name" value="PAS sensor protein"/>
    <property type="match status" value="1"/>
</dbReference>
<dbReference type="SUPFAM" id="SSF55785">
    <property type="entry name" value="PYP-like sensor domain (PAS domain)"/>
    <property type="match status" value="2"/>
</dbReference>
<keyword evidence="18" id="KW-1185">Reference proteome</keyword>
<dbReference type="NCBIfam" id="TIGR00229">
    <property type="entry name" value="sensory_box"/>
    <property type="match status" value="2"/>
</dbReference>
<proteinExistence type="predicted"/>
<keyword evidence="4" id="KW-0479">Metal-binding</keyword>
<evidence type="ECO:0000256" key="3">
    <source>
        <dbReference type="ARBA" id="ARBA00022679"/>
    </source>
</evidence>
<keyword evidence="7" id="KW-0378">Hydrolase</keyword>
<dbReference type="Gene3D" id="3.60.40.10">
    <property type="entry name" value="PPM-type phosphatase domain"/>
    <property type="match status" value="1"/>
</dbReference>
<keyword evidence="11" id="KW-0464">Manganese</keyword>
<dbReference type="CDD" id="cd16936">
    <property type="entry name" value="HATPase_RsbW-like"/>
    <property type="match status" value="1"/>
</dbReference>
<keyword evidence="9" id="KW-0460">Magnesium</keyword>
<name>A0A372ZR76_9ACTN</name>
<organism evidence="17 18">
    <name type="scientific">Kitasatospora xanthocidica</name>
    <dbReference type="NCBI Taxonomy" id="83382"/>
    <lineage>
        <taxon>Bacteria</taxon>
        <taxon>Bacillati</taxon>
        <taxon>Actinomycetota</taxon>
        <taxon>Actinomycetes</taxon>
        <taxon>Kitasatosporales</taxon>
        <taxon>Streptomycetaceae</taxon>
        <taxon>Kitasatospora</taxon>
    </lineage>
</organism>
<dbReference type="EC" id="3.1.3.16" evidence="1"/>
<dbReference type="CDD" id="cd00130">
    <property type="entry name" value="PAS"/>
    <property type="match status" value="2"/>
</dbReference>
<comment type="caution">
    <text evidence="17">The sequence shown here is derived from an EMBL/GenBank/DDBJ whole genome shotgun (WGS) entry which is preliminary data.</text>
</comment>
<dbReference type="PROSITE" id="PS50112">
    <property type="entry name" value="PAS"/>
    <property type="match status" value="1"/>
</dbReference>
<dbReference type="Gene3D" id="3.30.565.10">
    <property type="entry name" value="Histidine kinase-like ATPase, C-terminal domain"/>
    <property type="match status" value="1"/>
</dbReference>
<dbReference type="RefSeq" id="WP_117486980.1">
    <property type="nucleotide sequence ID" value="NZ_QVIG01000001.1"/>
</dbReference>
<dbReference type="InterPro" id="IPR003594">
    <property type="entry name" value="HATPase_dom"/>
</dbReference>
<evidence type="ECO:0000256" key="15">
    <source>
        <dbReference type="ARBA" id="ARBA00081350"/>
    </source>
</evidence>
<keyword evidence="8" id="KW-0067">ATP-binding</keyword>
<evidence type="ECO:0000259" key="16">
    <source>
        <dbReference type="PROSITE" id="PS50112"/>
    </source>
</evidence>
<dbReference type="GO" id="GO:0046872">
    <property type="term" value="F:metal ion binding"/>
    <property type="evidence" value="ECO:0007669"/>
    <property type="project" value="UniProtKB-KW"/>
</dbReference>
<protein>
    <recommendedName>
        <fullName evidence="1">protein-serine/threonine phosphatase</fullName>
        <ecNumber evidence="1">3.1.3.16</ecNumber>
    </recommendedName>
    <alternativeName>
        <fullName evidence="15">Protein-serine/threonine phosphatase</fullName>
    </alternativeName>
    <alternativeName>
        <fullName evidence="14">Serine/threonine-protein kinase</fullName>
    </alternativeName>
</protein>
<dbReference type="InterPro" id="IPR000014">
    <property type="entry name" value="PAS"/>
</dbReference>
<evidence type="ECO:0000256" key="11">
    <source>
        <dbReference type="ARBA" id="ARBA00023211"/>
    </source>
</evidence>
<dbReference type="GO" id="GO:0016301">
    <property type="term" value="F:kinase activity"/>
    <property type="evidence" value="ECO:0007669"/>
    <property type="project" value="UniProtKB-KW"/>
</dbReference>
<evidence type="ECO:0000256" key="10">
    <source>
        <dbReference type="ARBA" id="ARBA00022912"/>
    </source>
</evidence>
<dbReference type="Gene3D" id="3.30.450.40">
    <property type="match status" value="3"/>
</dbReference>
<keyword evidence="5" id="KW-0547">Nucleotide-binding</keyword>
<comment type="catalytic activity">
    <reaction evidence="12">
        <text>O-phospho-L-seryl-[protein] + H2O = L-seryl-[protein] + phosphate</text>
        <dbReference type="Rhea" id="RHEA:20629"/>
        <dbReference type="Rhea" id="RHEA-COMP:9863"/>
        <dbReference type="Rhea" id="RHEA-COMP:11604"/>
        <dbReference type="ChEBI" id="CHEBI:15377"/>
        <dbReference type="ChEBI" id="CHEBI:29999"/>
        <dbReference type="ChEBI" id="CHEBI:43474"/>
        <dbReference type="ChEBI" id="CHEBI:83421"/>
        <dbReference type="EC" id="3.1.3.16"/>
    </reaction>
</comment>
<dbReference type="Pfam" id="PF13185">
    <property type="entry name" value="GAF_2"/>
    <property type="match status" value="1"/>
</dbReference>
<evidence type="ECO:0000256" key="8">
    <source>
        <dbReference type="ARBA" id="ARBA00022840"/>
    </source>
</evidence>
<dbReference type="SUPFAM" id="SSF55781">
    <property type="entry name" value="GAF domain-like"/>
    <property type="match status" value="3"/>
</dbReference>
<evidence type="ECO:0000256" key="2">
    <source>
        <dbReference type="ARBA" id="ARBA00022553"/>
    </source>
</evidence>
<evidence type="ECO:0000256" key="13">
    <source>
        <dbReference type="ARBA" id="ARBA00056274"/>
    </source>
</evidence>
<evidence type="ECO:0000256" key="7">
    <source>
        <dbReference type="ARBA" id="ARBA00022801"/>
    </source>
</evidence>
<evidence type="ECO:0000256" key="14">
    <source>
        <dbReference type="ARBA" id="ARBA00075117"/>
    </source>
</evidence>
<keyword evidence="10" id="KW-0904">Protein phosphatase</keyword>
<dbReference type="FunFam" id="3.30.450.40:FF:000035">
    <property type="entry name" value="PAS sensor protein"/>
    <property type="match status" value="2"/>
</dbReference>
<dbReference type="Pfam" id="PF07228">
    <property type="entry name" value="SpoIIE"/>
    <property type="match status" value="1"/>
</dbReference>
<evidence type="ECO:0000313" key="18">
    <source>
        <dbReference type="Proteomes" id="UP000263377"/>
    </source>
</evidence>
<dbReference type="AlphaFoldDB" id="A0A372ZR76"/>
<comment type="function">
    <text evidence="13">Primarily acts as an independent SigF regulator that is sensitive to the osmosensory signal, mediating the cross talk of PknD with the SigF regulon. Possesses both phosphatase and kinase activities. The kinase domain functions as a classic anti-sigma factor-like kinase to phosphorylate the anti-anti-sigma factor domain at the canonical regulatory site, and the phosphatase domain antagonizes this activity.</text>
</comment>
<dbReference type="Gene3D" id="3.30.450.20">
    <property type="entry name" value="PAS domain"/>
    <property type="match status" value="2"/>
</dbReference>
<reference evidence="17 18" key="1">
    <citation type="submission" date="2018-08" db="EMBL/GenBank/DDBJ databases">
        <title>Diversity &amp; Physiological Properties of Lignin-Decomposing Actinobacteria from Soil.</title>
        <authorList>
            <person name="Roh S.G."/>
            <person name="Kim S.B."/>
        </authorList>
    </citation>
    <scope>NUCLEOTIDE SEQUENCE [LARGE SCALE GENOMIC DNA]</scope>
    <source>
        <strain evidence="17 18">MMS17-GH009</strain>
    </source>
</reference>
<dbReference type="InterPro" id="IPR035965">
    <property type="entry name" value="PAS-like_dom_sf"/>
</dbReference>
<dbReference type="GO" id="GO:0004722">
    <property type="term" value="F:protein serine/threonine phosphatase activity"/>
    <property type="evidence" value="ECO:0007669"/>
    <property type="project" value="UniProtKB-EC"/>
</dbReference>
<gene>
    <name evidence="17" type="ORF">DR950_11805</name>
</gene>
<evidence type="ECO:0000256" key="6">
    <source>
        <dbReference type="ARBA" id="ARBA00022777"/>
    </source>
</evidence>
<dbReference type="SUPFAM" id="SSF81606">
    <property type="entry name" value="PP2C-like"/>
    <property type="match status" value="1"/>
</dbReference>